<reference evidence="1" key="1">
    <citation type="submission" date="2023-04" db="EMBL/GenBank/DDBJ databases">
        <title>A chromosome-level genome assembly of the parasitoid wasp Eretmocerus hayati.</title>
        <authorList>
            <person name="Zhong Y."/>
            <person name="Liu S."/>
            <person name="Liu Y."/>
        </authorList>
    </citation>
    <scope>NUCLEOTIDE SEQUENCE</scope>
    <source>
        <strain evidence="1">ZJU_SS_LIU_2023</strain>
    </source>
</reference>
<protein>
    <submittedName>
        <fullName evidence="1">Uncharacterized protein</fullName>
    </submittedName>
</protein>
<evidence type="ECO:0000313" key="2">
    <source>
        <dbReference type="Proteomes" id="UP001239111"/>
    </source>
</evidence>
<dbReference type="EMBL" id="CM056741">
    <property type="protein sequence ID" value="KAJ8682982.1"/>
    <property type="molecule type" value="Genomic_DNA"/>
</dbReference>
<name>A0ACC2PHP1_9HYME</name>
<keyword evidence="2" id="KW-1185">Reference proteome</keyword>
<accession>A0ACC2PHP1</accession>
<dbReference type="Proteomes" id="UP001239111">
    <property type="component" value="Chromosome 1"/>
</dbReference>
<evidence type="ECO:0000313" key="1">
    <source>
        <dbReference type="EMBL" id="KAJ8682982.1"/>
    </source>
</evidence>
<gene>
    <name evidence="1" type="ORF">QAD02_018774</name>
</gene>
<organism evidence="1 2">
    <name type="scientific">Eretmocerus hayati</name>
    <dbReference type="NCBI Taxonomy" id="131215"/>
    <lineage>
        <taxon>Eukaryota</taxon>
        <taxon>Metazoa</taxon>
        <taxon>Ecdysozoa</taxon>
        <taxon>Arthropoda</taxon>
        <taxon>Hexapoda</taxon>
        <taxon>Insecta</taxon>
        <taxon>Pterygota</taxon>
        <taxon>Neoptera</taxon>
        <taxon>Endopterygota</taxon>
        <taxon>Hymenoptera</taxon>
        <taxon>Apocrita</taxon>
        <taxon>Proctotrupomorpha</taxon>
        <taxon>Chalcidoidea</taxon>
        <taxon>Aphelinidae</taxon>
        <taxon>Aphelininae</taxon>
        <taxon>Eretmocerus</taxon>
    </lineage>
</organism>
<comment type="caution">
    <text evidence="1">The sequence shown here is derived from an EMBL/GenBank/DDBJ whole genome shotgun (WGS) entry which is preliminary data.</text>
</comment>
<sequence length="131" mass="14322">MASSMGRLTLLLVVICAFLAIANCGSKEQVVVTAGTRVPGDELLKTDFIHELPQKGEIQKKARTFLVAQVEENGKRRNRNITYVEAIDQSINGKGASAKIVKNGPGYPNVTVQFVSQKSEGIHYKINMYGL</sequence>
<proteinExistence type="predicted"/>